<feature type="signal peptide" evidence="3">
    <location>
        <begin position="1"/>
        <end position="23"/>
    </location>
</feature>
<dbReference type="SUPFAM" id="SSF56925">
    <property type="entry name" value="OMPA-like"/>
    <property type="match status" value="1"/>
</dbReference>
<dbReference type="EMBL" id="JNHN01000160">
    <property type="protein sequence ID" value="KDS52210.1"/>
    <property type="molecule type" value="Genomic_DNA"/>
</dbReference>
<evidence type="ECO:0000256" key="2">
    <source>
        <dbReference type="SAM" id="Phobius"/>
    </source>
</evidence>
<dbReference type="InterPro" id="IPR011250">
    <property type="entry name" value="OMP/PagP_B-barrel"/>
</dbReference>
<protein>
    <submittedName>
        <fullName evidence="5">Outer membrane beta-barrel domain protein</fullName>
    </submittedName>
</protein>
<sequence length="186" mass="20233">MKKIFSAFVIAVCCMFMAMPAQAQLLKWGVKGGVNMTKIDWDGGYKGNKDNSTGFFIGPMAEFTIPIVGLGVDGALLFSQRGKDEVKQTGLEVPVNLKYTIGLGSLLGIYVAAGPDFFFDFKKKDYVDRKKAQVALNLGAGVKLLKHLQVGVTYQLPMGDSFTWKNAGDAIGAKNKTWQVSAAYLF</sequence>
<name>A0A078S6K7_BACUN</name>
<proteinExistence type="predicted"/>
<keyword evidence="2" id="KW-0812">Transmembrane</keyword>
<gene>
    <name evidence="5" type="ORF">M094_0071</name>
</gene>
<dbReference type="PATRIC" id="fig|1339349.3.peg.1362"/>
<dbReference type="Proteomes" id="UP000028013">
    <property type="component" value="Unassembled WGS sequence"/>
</dbReference>
<dbReference type="InterPro" id="IPR027385">
    <property type="entry name" value="Beta-barrel_OMP"/>
</dbReference>
<dbReference type="Pfam" id="PF13505">
    <property type="entry name" value="OMP_b-brl"/>
    <property type="match status" value="1"/>
</dbReference>
<evidence type="ECO:0000313" key="5">
    <source>
        <dbReference type="EMBL" id="KDS52210.1"/>
    </source>
</evidence>
<accession>A0A078S6K7</accession>
<feature type="transmembrane region" description="Helical" evidence="2">
    <location>
        <begin position="99"/>
        <end position="121"/>
    </location>
</feature>
<keyword evidence="2" id="KW-1133">Transmembrane helix</keyword>
<dbReference type="RefSeq" id="WP_035447725.1">
    <property type="nucleotide sequence ID" value="NZ_JNHN01000160.1"/>
</dbReference>
<evidence type="ECO:0000259" key="4">
    <source>
        <dbReference type="Pfam" id="PF13505"/>
    </source>
</evidence>
<reference evidence="5 6" key="1">
    <citation type="submission" date="2014-04" db="EMBL/GenBank/DDBJ databases">
        <authorList>
            <person name="Sears C."/>
            <person name="Carroll K."/>
            <person name="Sack B.R."/>
            <person name="Qadri F."/>
            <person name="Myers L.L."/>
            <person name="Chung G.-T."/>
            <person name="Escheverria P."/>
            <person name="Fraser C.M."/>
            <person name="Sadzewicz L."/>
            <person name="Shefchek K.A."/>
            <person name="Tallon L."/>
            <person name="Das S.P."/>
            <person name="Daugherty S."/>
            <person name="Mongodin E.F."/>
        </authorList>
    </citation>
    <scope>NUCLEOTIDE SEQUENCE [LARGE SCALE GENOMIC DNA]</scope>
    <source>
        <strain evidence="5 6">3978 T3 ii</strain>
    </source>
</reference>
<keyword evidence="2" id="KW-0472">Membrane</keyword>
<feature type="chain" id="PRO_5001744920" evidence="3">
    <location>
        <begin position="24"/>
        <end position="186"/>
    </location>
</feature>
<keyword evidence="1 3" id="KW-0732">Signal</keyword>
<dbReference type="AlphaFoldDB" id="A0A078S6K7"/>
<evidence type="ECO:0000256" key="1">
    <source>
        <dbReference type="ARBA" id="ARBA00022729"/>
    </source>
</evidence>
<feature type="domain" description="Outer membrane protein beta-barrel" evidence="4">
    <location>
        <begin position="10"/>
        <end position="186"/>
    </location>
</feature>
<evidence type="ECO:0000313" key="6">
    <source>
        <dbReference type="Proteomes" id="UP000028013"/>
    </source>
</evidence>
<evidence type="ECO:0000256" key="3">
    <source>
        <dbReference type="SAM" id="SignalP"/>
    </source>
</evidence>
<organism evidence="5 6">
    <name type="scientific">Bacteroides uniformis str. 3978 T3 ii</name>
    <dbReference type="NCBI Taxonomy" id="1339349"/>
    <lineage>
        <taxon>Bacteria</taxon>
        <taxon>Pseudomonadati</taxon>
        <taxon>Bacteroidota</taxon>
        <taxon>Bacteroidia</taxon>
        <taxon>Bacteroidales</taxon>
        <taxon>Bacteroidaceae</taxon>
        <taxon>Bacteroides</taxon>
    </lineage>
</organism>
<comment type="caution">
    <text evidence="5">The sequence shown here is derived from an EMBL/GenBank/DDBJ whole genome shotgun (WGS) entry which is preliminary data.</text>
</comment>